<dbReference type="PANTHER" id="PTHR14119">
    <property type="entry name" value="HYDROLASE"/>
    <property type="match status" value="1"/>
</dbReference>
<dbReference type="Pfam" id="PF00857">
    <property type="entry name" value="Isochorismatase"/>
    <property type="match status" value="1"/>
</dbReference>
<dbReference type="EMBL" id="RNRV01000061">
    <property type="protein sequence ID" value="MHO06959.1"/>
    <property type="molecule type" value="Genomic_DNA"/>
</dbReference>
<comment type="caution">
    <text evidence="2">The sequence shown here is derived from an EMBL/GenBank/DDBJ whole genome shotgun (WGS) entry which is preliminary data.</text>
</comment>
<dbReference type="AlphaFoldDB" id="A0A3L0W7A1"/>
<evidence type="ECO:0000313" key="2">
    <source>
        <dbReference type="EMBL" id="MHO06959.1"/>
    </source>
</evidence>
<gene>
    <name evidence="2" type="ORF">D9F05_21910</name>
</gene>
<dbReference type="Gene3D" id="3.40.50.850">
    <property type="entry name" value="Isochorismatase-like"/>
    <property type="match status" value="1"/>
</dbReference>
<dbReference type="GO" id="GO:0016787">
    <property type="term" value="F:hydrolase activity"/>
    <property type="evidence" value="ECO:0007669"/>
    <property type="project" value="UniProtKB-KW"/>
</dbReference>
<keyword evidence="2" id="KW-0378">Hydrolase</keyword>
<sequence length="179" mass="18817">MLTASTTGLLVVDIQGKLARLVEESSALIANSARLVQGAQALGLPVVWLEQNPDKLGPTVPELQPLQSGAPVLTKFSFGALGEPAVAAALARTGRRHWLVCGIEAHICVYQTVLGLLGSGADVSLVVDAVSSRSAANRDLAITQLATRGARLTSVEMCLYELLGDCRHPAFRPILALIK</sequence>
<protein>
    <submittedName>
        <fullName evidence="2">Hydrolase</fullName>
    </submittedName>
</protein>
<organism evidence="2">
    <name type="scientific">Escherichia coli</name>
    <dbReference type="NCBI Taxonomy" id="562"/>
    <lineage>
        <taxon>Bacteria</taxon>
        <taxon>Pseudomonadati</taxon>
        <taxon>Pseudomonadota</taxon>
        <taxon>Gammaproteobacteria</taxon>
        <taxon>Enterobacterales</taxon>
        <taxon>Enterobacteriaceae</taxon>
        <taxon>Escherichia</taxon>
    </lineage>
</organism>
<dbReference type="CDD" id="cd01012">
    <property type="entry name" value="YcaC_related"/>
    <property type="match status" value="1"/>
</dbReference>
<dbReference type="SUPFAM" id="SSF52499">
    <property type="entry name" value="Isochorismatase-like hydrolases"/>
    <property type="match status" value="1"/>
</dbReference>
<dbReference type="InterPro" id="IPR000868">
    <property type="entry name" value="Isochorismatase-like_dom"/>
</dbReference>
<proteinExistence type="predicted"/>
<dbReference type="InterPro" id="IPR036380">
    <property type="entry name" value="Isochorismatase-like_sf"/>
</dbReference>
<dbReference type="PANTHER" id="PTHR14119:SF3">
    <property type="entry name" value="ISOCHORISMATASE DOMAIN-CONTAINING PROTEIN 2"/>
    <property type="match status" value="1"/>
</dbReference>
<feature type="domain" description="Isochorismatase-like" evidence="1">
    <location>
        <begin position="8"/>
        <end position="156"/>
    </location>
</feature>
<name>A0A3L0W7A1_ECOLX</name>
<dbReference type="InterPro" id="IPR050993">
    <property type="entry name" value="Isochorismatase_domain"/>
</dbReference>
<accession>A0A3L0W7A1</accession>
<evidence type="ECO:0000259" key="1">
    <source>
        <dbReference type="Pfam" id="PF00857"/>
    </source>
</evidence>
<reference evidence="2" key="1">
    <citation type="submission" date="2018-10" db="EMBL/GenBank/DDBJ databases">
        <authorList>
            <consortium name="NARMS: The National Antimicrobial Resistance Monitoring System"/>
        </authorList>
    </citation>
    <scope>NUCLEOTIDE SEQUENCE [LARGE SCALE GENOMIC DNA]</scope>
    <source>
        <strain evidence="2">CVM N17EC0388</strain>
    </source>
</reference>